<sequence>MFEWIGKISDYTSMWRLKKEANYRIRTGQAISLRDGKQQIAEEARQRRPQSAGTLTKVTDTTRLAIISQKARSGKKLTPEELRLLKENDDALYQKAKKADDAREELKAALKRAKTKEAARRILMEAQLKVAIEALSGSDAAGLSPAAANAGGAASGEAGAAAAADGASAPAGGASSFSDGAAPAALAGTGEAAAANAAPAANAADAASVQEAPSGAAGAQTAGAESAAAKDGAHDGKAHDAVGEKKPSFLEERLAALKASYNRAMDELENAKNAKCDFDDTYIIVLRALADEWREFTSSKAWEKLPENEREAKLRGANGRVNNYGRQGVDVLLSMADSYKIAGKTEMPTLIDLLAGGAAPTSPAPVRSPGSVDRRL</sequence>
<dbReference type="EMBL" id="JARVLH010000006">
    <property type="protein sequence ID" value="MEX5285778.1"/>
    <property type="molecule type" value="Genomic_DNA"/>
</dbReference>
<evidence type="ECO:0000313" key="3">
    <source>
        <dbReference type="Proteomes" id="UP001559623"/>
    </source>
</evidence>
<protein>
    <submittedName>
        <fullName evidence="2">Uncharacterized protein</fullName>
    </submittedName>
</protein>
<evidence type="ECO:0000313" key="2">
    <source>
        <dbReference type="EMBL" id="MEX5285778.1"/>
    </source>
</evidence>
<organism evidence="2 3">
    <name type="scientific">Selenomonas sputigena</name>
    <dbReference type="NCBI Taxonomy" id="69823"/>
    <lineage>
        <taxon>Bacteria</taxon>
        <taxon>Bacillati</taxon>
        <taxon>Bacillota</taxon>
        <taxon>Negativicutes</taxon>
        <taxon>Selenomonadales</taxon>
        <taxon>Selenomonadaceae</taxon>
        <taxon>Selenomonas</taxon>
    </lineage>
</organism>
<dbReference type="Proteomes" id="UP001559623">
    <property type="component" value="Unassembled WGS sequence"/>
</dbReference>
<gene>
    <name evidence="2" type="ORF">QCO44_09060</name>
</gene>
<feature type="compositionally biased region" description="Low complexity" evidence="1">
    <location>
        <begin position="212"/>
        <end position="230"/>
    </location>
</feature>
<proteinExistence type="predicted"/>
<accession>A0ABV3X8G1</accession>
<feature type="region of interest" description="Disordered" evidence="1">
    <location>
        <begin position="212"/>
        <end position="245"/>
    </location>
</feature>
<evidence type="ECO:0000256" key="1">
    <source>
        <dbReference type="SAM" id="MobiDB-lite"/>
    </source>
</evidence>
<reference evidence="2 3" key="1">
    <citation type="submission" date="2023-04" db="EMBL/GenBank/DDBJ databases">
        <title>Genome Sequence of Selenomonas sputigena ATCC 33150.</title>
        <authorList>
            <person name="Miller D.P."/>
            <person name="Anvari S."/>
            <person name="Polson S.W."/>
            <person name="Macdonald M."/>
            <person name="Mcdowell J.V."/>
        </authorList>
    </citation>
    <scope>NUCLEOTIDE SEQUENCE [LARGE SCALE GENOMIC DNA]</scope>
    <source>
        <strain evidence="2 3">ATCC 33150</strain>
    </source>
</reference>
<keyword evidence="3" id="KW-1185">Reference proteome</keyword>
<comment type="caution">
    <text evidence="2">The sequence shown here is derived from an EMBL/GenBank/DDBJ whole genome shotgun (WGS) entry which is preliminary data.</text>
</comment>
<feature type="compositionally biased region" description="Basic and acidic residues" evidence="1">
    <location>
        <begin position="231"/>
        <end position="245"/>
    </location>
</feature>
<name>A0ABV3X8G1_9FIRM</name>
<dbReference type="RefSeq" id="WP_368847505.1">
    <property type="nucleotide sequence ID" value="NZ_CP194411.1"/>
</dbReference>